<evidence type="ECO:0000313" key="1">
    <source>
        <dbReference type="EMBL" id="RDX41184.1"/>
    </source>
</evidence>
<dbReference type="InterPro" id="IPR016161">
    <property type="entry name" value="Ald_DH/histidinol_DH"/>
</dbReference>
<accession>A0A371CLM7</accession>
<evidence type="ECO:0000313" key="2">
    <source>
        <dbReference type="Proteomes" id="UP000256964"/>
    </source>
</evidence>
<keyword evidence="2" id="KW-1185">Reference proteome</keyword>
<feature type="non-terminal residue" evidence="1">
    <location>
        <position position="1"/>
    </location>
</feature>
<proteinExistence type="predicted"/>
<dbReference type="OrthoDB" id="310895at2759"/>
<dbReference type="Gene3D" id="3.40.605.10">
    <property type="entry name" value="Aldehyde Dehydrogenase, Chain A, domain 1"/>
    <property type="match status" value="1"/>
</dbReference>
<reference evidence="1 2" key="1">
    <citation type="journal article" date="2018" name="Biotechnol. Biofuels">
        <title>Integrative visual omics of the white-rot fungus Polyporus brumalis exposes the biotechnological potential of its oxidative enzymes for delignifying raw plant biomass.</title>
        <authorList>
            <person name="Miyauchi S."/>
            <person name="Rancon A."/>
            <person name="Drula E."/>
            <person name="Hage H."/>
            <person name="Chaduli D."/>
            <person name="Favel A."/>
            <person name="Grisel S."/>
            <person name="Henrissat B."/>
            <person name="Herpoel-Gimbert I."/>
            <person name="Ruiz-Duenas F.J."/>
            <person name="Chevret D."/>
            <person name="Hainaut M."/>
            <person name="Lin J."/>
            <person name="Wang M."/>
            <person name="Pangilinan J."/>
            <person name="Lipzen A."/>
            <person name="Lesage-Meessen L."/>
            <person name="Navarro D."/>
            <person name="Riley R."/>
            <person name="Grigoriev I.V."/>
            <person name="Zhou S."/>
            <person name="Raouche S."/>
            <person name="Rosso M.N."/>
        </authorList>
    </citation>
    <scope>NUCLEOTIDE SEQUENCE [LARGE SCALE GENOMIC DNA]</scope>
    <source>
        <strain evidence="1 2">BRFM 1820</strain>
    </source>
</reference>
<sequence>FGLKDASLVHTQGFIDGKWVDAKDGGVIKVTNPATEEELGTIPEMGLEETKQ</sequence>
<dbReference type="STRING" id="139420.A0A371CLM7"/>
<dbReference type="Proteomes" id="UP000256964">
    <property type="component" value="Unassembled WGS sequence"/>
</dbReference>
<dbReference type="SUPFAM" id="SSF53720">
    <property type="entry name" value="ALDH-like"/>
    <property type="match status" value="1"/>
</dbReference>
<dbReference type="EMBL" id="KZ857520">
    <property type="protein sequence ID" value="RDX41184.1"/>
    <property type="molecule type" value="Genomic_DNA"/>
</dbReference>
<dbReference type="GO" id="GO:0016491">
    <property type="term" value="F:oxidoreductase activity"/>
    <property type="evidence" value="ECO:0007669"/>
    <property type="project" value="InterPro"/>
</dbReference>
<evidence type="ECO:0008006" key="3">
    <source>
        <dbReference type="Google" id="ProtNLM"/>
    </source>
</evidence>
<feature type="non-terminal residue" evidence="1">
    <location>
        <position position="52"/>
    </location>
</feature>
<name>A0A371CLM7_9APHY</name>
<protein>
    <recommendedName>
        <fullName evidence="3">Aldehyde dehydrogenase domain-containing protein</fullName>
    </recommendedName>
</protein>
<gene>
    <name evidence="1" type="ORF">OH76DRAFT_1329433</name>
</gene>
<dbReference type="AlphaFoldDB" id="A0A371CLM7"/>
<dbReference type="InterPro" id="IPR016162">
    <property type="entry name" value="Ald_DH_N"/>
</dbReference>
<organism evidence="1 2">
    <name type="scientific">Lentinus brumalis</name>
    <dbReference type="NCBI Taxonomy" id="2498619"/>
    <lineage>
        <taxon>Eukaryota</taxon>
        <taxon>Fungi</taxon>
        <taxon>Dikarya</taxon>
        <taxon>Basidiomycota</taxon>
        <taxon>Agaricomycotina</taxon>
        <taxon>Agaricomycetes</taxon>
        <taxon>Polyporales</taxon>
        <taxon>Polyporaceae</taxon>
        <taxon>Lentinus</taxon>
    </lineage>
</organism>